<evidence type="ECO:0000313" key="3">
    <source>
        <dbReference type="EMBL" id="MBI4726335.1"/>
    </source>
</evidence>
<dbReference type="GO" id="GO:0008168">
    <property type="term" value="F:methyltransferase activity"/>
    <property type="evidence" value="ECO:0007669"/>
    <property type="project" value="UniProtKB-KW"/>
</dbReference>
<dbReference type="SUPFAM" id="SSF53335">
    <property type="entry name" value="S-adenosyl-L-methionine-dependent methyltransferases"/>
    <property type="match status" value="1"/>
</dbReference>
<keyword evidence="1" id="KW-0808">Transferase</keyword>
<sequence>MENYYDDKYKQNGFYWGKTPSKTCYKALELLPPVKPLKLLVIGCGEGRNAIFFARNGYQVTAFDLSANGVEKTKRMAEEAKVSVNVFQADINEYRLTDNYDILFSTGVLHYIPLEKRSEIFDDYKNHTNIDGLHVFSVFIKKPFIGKSPESETTAQKWISGELFTHYHDWEVDYCTEEIFDCMSSGIPHKHATNRIVARKITSLATG</sequence>
<dbReference type="EMBL" id="JACQXR010000044">
    <property type="protein sequence ID" value="MBI4726335.1"/>
    <property type="molecule type" value="Genomic_DNA"/>
</dbReference>
<dbReference type="GO" id="GO:0032259">
    <property type="term" value="P:methylation"/>
    <property type="evidence" value="ECO:0007669"/>
    <property type="project" value="UniProtKB-KW"/>
</dbReference>
<name>A0A933MK38_UNCT6</name>
<dbReference type="Gene3D" id="3.40.50.150">
    <property type="entry name" value="Vaccinia Virus protein VP39"/>
    <property type="match status" value="1"/>
</dbReference>
<dbReference type="PANTHER" id="PTHR43861">
    <property type="entry name" value="TRANS-ACONITATE 2-METHYLTRANSFERASE-RELATED"/>
    <property type="match status" value="1"/>
</dbReference>
<dbReference type="InterPro" id="IPR029063">
    <property type="entry name" value="SAM-dependent_MTases_sf"/>
</dbReference>
<dbReference type="CDD" id="cd02440">
    <property type="entry name" value="AdoMet_MTases"/>
    <property type="match status" value="1"/>
</dbReference>
<gene>
    <name evidence="3" type="ORF">HY768_03770</name>
</gene>
<feature type="domain" description="Tellurite resistance methyltransferase TehB-like" evidence="2">
    <location>
        <begin position="2"/>
        <end position="179"/>
    </location>
</feature>
<reference evidence="3" key="1">
    <citation type="submission" date="2020-07" db="EMBL/GenBank/DDBJ databases">
        <title>Huge and variable diversity of episymbiotic CPR bacteria and DPANN archaea in groundwater ecosystems.</title>
        <authorList>
            <person name="He C.Y."/>
            <person name="Keren R."/>
            <person name="Whittaker M."/>
            <person name="Farag I.F."/>
            <person name="Doudna J."/>
            <person name="Cate J.H.D."/>
            <person name="Banfield J.F."/>
        </authorList>
    </citation>
    <scope>NUCLEOTIDE SEQUENCE</scope>
    <source>
        <strain evidence="3">NC_groundwater_1520_Pr4_B-0.1um_53_5</strain>
    </source>
</reference>
<keyword evidence="3" id="KW-0489">Methyltransferase</keyword>
<dbReference type="Pfam" id="PF03848">
    <property type="entry name" value="TehB"/>
    <property type="match status" value="1"/>
</dbReference>
<evidence type="ECO:0000256" key="1">
    <source>
        <dbReference type="ARBA" id="ARBA00022679"/>
    </source>
</evidence>
<dbReference type="AlphaFoldDB" id="A0A933MK38"/>
<evidence type="ECO:0000259" key="2">
    <source>
        <dbReference type="Pfam" id="PF03848"/>
    </source>
</evidence>
<dbReference type="PANTHER" id="PTHR43861:SF3">
    <property type="entry name" value="PUTATIVE (AFU_ORTHOLOGUE AFUA_2G14390)-RELATED"/>
    <property type="match status" value="1"/>
</dbReference>
<evidence type="ECO:0000313" key="4">
    <source>
        <dbReference type="Proteomes" id="UP000736328"/>
    </source>
</evidence>
<dbReference type="Proteomes" id="UP000736328">
    <property type="component" value="Unassembled WGS sequence"/>
</dbReference>
<organism evidence="3 4">
    <name type="scientific">candidate division TA06 bacterium</name>
    <dbReference type="NCBI Taxonomy" id="2250710"/>
    <lineage>
        <taxon>Bacteria</taxon>
        <taxon>Bacteria division TA06</taxon>
    </lineage>
</organism>
<protein>
    <submittedName>
        <fullName evidence="3">Methyltransferase domain-containing protein</fullName>
    </submittedName>
</protein>
<proteinExistence type="predicted"/>
<dbReference type="InterPro" id="IPR015985">
    <property type="entry name" value="TehB-like_dom"/>
</dbReference>
<comment type="caution">
    <text evidence="3">The sequence shown here is derived from an EMBL/GenBank/DDBJ whole genome shotgun (WGS) entry which is preliminary data.</text>
</comment>
<accession>A0A933MK38</accession>